<keyword evidence="2" id="KW-0812">Transmembrane</keyword>
<feature type="transmembrane region" description="Helical" evidence="2">
    <location>
        <begin position="151"/>
        <end position="173"/>
    </location>
</feature>
<organism evidence="4 5">
    <name type="scientific">Tessaracoccus lacteus</name>
    <dbReference type="NCBI Taxonomy" id="3041766"/>
    <lineage>
        <taxon>Bacteria</taxon>
        <taxon>Bacillati</taxon>
        <taxon>Actinomycetota</taxon>
        <taxon>Actinomycetes</taxon>
        <taxon>Propionibacteriales</taxon>
        <taxon>Propionibacteriaceae</taxon>
        <taxon>Tessaracoccus</taxon>
    </lineage>
</organism>
<evidence type="ECO:0000313" key="5">
    <source>
        <dbReference type="Proteomes" id="UP001244136"/>
    </source>
</evidence>
<keyword evidence="2" id="KW-1133">Transmembrane helix</keyword>
<dbReference type="RefSeq" id="WP_281144965.1">
    <property type="nucleotide sequence ID" value="NZ_CP123967.1"/>
</dbReference>
<evidence type="ECO:0000256" key="2">
    <source>
        <dbReference type="SAM" id="Phobius"/>
    </source>
</evidence>
<name>A0ABY8PXK3_9ACTN</name>
<dbReference type="InterPro" id="IPR021949">
    <property type="entry name" value="DUF3566_TM"/>
</dbReference>
<feature type="compositionally biased region" description="Low complexity" evidence="1">
    <location>
        <begin position="70"/>
        <end position="82"/>
    </location>
</feature>
<gene>
    <name evidence="4" type="ORF">QH948_00085</name>
</gene>
<dbReference type="Proteomes" id="UP001244136">
    <property type="component" value="Chromosome"/>
</dbReference>
<evidence type="ECO:0000256" key="1">
    <source>
        <dbReference type="SAM" id="MobiDB-lite"/>
    </source>
</evidence>
<evidence type="ECO:0000313" key="4">
    <source>
        <dbReference type="EMBL" id="WGT47230.1"/>
    </source>
</evidence>
<proteinExistence type="predicted"/>
<accession>A0ABY8PXK3</accession>
<feature type="compositionally biased region" description="Basic and acidic residues" evidence="1">
    <location>
        <begin position="58"/>
        <end position="67"/>
    </location>
</feature>
<dbReference type="Pfam" id="PF12089">
    <property type="entry name" value="DUF3566"/>
    <property type="match status" value="1"/>
</dbReference>
<dbReference type="EMBL" id="CP123967">
    <property type="protein sequence ID" value="WGT47230.1"/>
    <property type="molecule type" value="Genomic_DNA"/>
</dbReference>
<feature type="domain" description="DUF3566" evidence="3">
    <location>
        <begin position="133"/>
        <end position="250"/>
    </location>
</feature>
<reference evidence="4 5" key="1">
    <citation type="journal article" date="2008" name="Int. J. Syst. Evol. Microbiol.">
        <title>Tessaracoccus flavescens sp. nov., isolated from marine sediment.</title>
        <authorList>
            <person name="Lee D.W."/>
            <person name="Lee S.D."/>
        </authorList>
    </citation>
    <scope>NUCLEOTIDE SEQUENCE [LARGE SCALE GENOMIC DNA]</scope>
    <source>
        <strain evidence="4 5">T21</strain>
    </source>
</reference>
<protein>
    <submittedName>
        <fullName evidence="4">DUF3566 domain-containing protein</fullName>
    </submittedName>
</protein>
<keyword evidence="2" id="KW-0472">Membrane</keyword>
<feature type="compositionally biased region" description="Low complexity" evidence="1">
    <location>
        <begin position="28"/>
        <end position="46"/>
    </location>
</feature>
<sequence>MSENSPRWPGSDGSPGLDFSPYRKAALSEAGRTAAAGGSTKSASSAPDASSTRITPSAKERAERTAKEWAAAPVAGTPSAAPVAPPAEPVSSPSDDEKTGVLGRLQGPVSAESAAEKTAVAPVAAARKPRRTRKARLRLSRIDPWSVMKTTFLFAIAFGVMLVVAVFVLWSVLAGSGALESVNTLINTLIGDADTAFKIEDYLSVSRVLGFAVLIAAIDVVIITAVATLFAFLYNLSAVVMGGLEVTLAED</sequence>
<keyword evidence="5" id="KW-1185">Reference proteome</keyword>
<evidence type="ECO:0000259" key="3">
    <source>
        <dbReference type="Pfam" id="PF12089"/>
    </source>
</evidence>
<feature type="transmembrane region" description="Helical" evidence="2">
    <location>
        <begin position="208"/>
        <end position="234"/>
    </location>
</feature>
<feature type="region of interest" description="Disordered" evidence="1">
    <location>
        <begin position="1"/>
        <end position="102"/>
    </location>
</feature>